<evidence type="ECO:0000256" key="1">
    <source>
        <dbReference type="SAM" id="SignalP"/>
    </source>
</evidence>
<sequence length="154" mass="16882">MKSYILPFAALFVSTVSFAFPQCAKPSQTVFHCTTTKGKIIEVCDSGKTIDYAFGKPDVAPEIIVKAPRQSASTYQWQGIGRTISYAVDVPNGKTTYSVYWAFEKPMEENDEPEPEGGVAVLANGKTLATVTCDPKKEIVQRIEGIDLRPTPED</sequence>
<protein>
    <submittedName>
        <fullName evidence="2">Uncharacterized protein</fullName>
    </submittedName>
</protein>
<keyword evidence="3" id="KW-1185">Reference proteome</keyword>
<name>A0ABS8D797_9NEIS</name>
<evidence type="ECO:0000313" key="3">
    <source>
        <dbReference type="Proteomes" id="UP001165395"/>
    </source>
</evidence>
<organism evidence="2 3">
    <name type="scientific">Leeia speluncae</name>
    <dbReference type="NCBI Taxonomy" id="2884804"/>
    <lineage>
        <taxon>Bacteria</taxon>
        <taxon>Pseudomonadati</taxon>
        <taxon>Pseudomonadota</taxon>
        <taxon>Betaproteobacteria</taxon>
        <taxon>Neisseriales</taxon>
        <taxon>Leeiaceae</taxon>
        <taxon>Leeia</taxon>
    </lineage>
</organism>
<dbReference type="RefSeq" id="WP_227180818.1">
    <property type="nucleotide sequence ID" value="NZ_JAJBZT010000005.1"/>
</dbReference>
<accession>A0ABS8D797</accession>
<gene>
    <name evidence="2" type="ORF">LIN78_10840</name>
</gene>
<dbReference type="EMBL" id="JAJBZT010000005">
    <property type="protein sequence ID" value="MCB6184041.1"/>
    <property type="molecule type" value="Genomic_DNA"/>
</dbReference>
<keyword evidence="1" id="KW-0732">Signal</keyword>
<evidence type="ECO:0000313" key="2">
    <source>
        <dbReference type="EMBL" id="MCB6184041.1"/>
    </source>
</evidence>
<comment type="caution">
    <text evidence="2">The sequence shown here is derived from an EMBL/GenBank/DDBJ whole genome shotgun (WGS) entry which is preliminary data.</text>
</comment>
<feature type="signal peptide" evidence="1">
    <location>
        <begin position="1"/>
        <end position="19"/>
    </location>
</feature>
<dbReference type="Proteomes" id="UP001165395">
    <property type="component" value="Unassembled WGS sequence"/>
</dbReference>
<proteinExistence type="predicted"/>
<reference evidence="2" key="1">
    <citation type="submission" date="2021-10" db="EMBL/GenBank/DDBJ databases">
        <title>The complete genome sequence of Leeia sp. TBRC 13508.</title>
        <authorList>
            <person name="Charoenyingcharoen P."/>
            <person name="Yukphan P."/>
        </authorList>
    </citation>
    <scope>NUCLEOTIDE SEQUENCE</scope>
    <source>
        <strain evidence="2">TBRC 13508</strain>
    </source>
</reference>
<feature type="chain" id="PRO_5045051681" evidence="1">
    <location>
        <begin position="20"/>
        <end position="154"/>
    </location>
</feature>